<name>A0ABR2X0R8_9FUNG</name>
<proteinExistence type="predicted"/>
<evidence type="ECO:0000259" key="1">
    <source>
        <dbReference type="Pfam" id="PF01738"/>
    </source>
</evidence>
<dbReference type="Proteomes" id="UP001479436">
    <property type="component" value="Unassembled WGS sequence"/>
</dbReference>
<feature type="domain" description="Dienelactone hydrolase" evidence="1">
    <location>
        <begin position="30"/>
        <end position="240"/>
    </location>
</feature>
<dbReference type="EMBL" id="JASJQH010000082">
    <property type="protein sequence ID" value="KAK9767359.1"/>
    <property type="molecule type" value="Genomic_DNA"/>
</dbReference>
<protein>
    <recommendedName>
        <fullName evidence="1">Dienelactone hydrolase domain-containing protein</fullName>
    </recommendedName>
</protein>
<sequence length="244" mass="27458">MYVNKACCSLPPVVSNYTPKGTFEQIDDLSVYFVGPKDAKESVVVIYDIFGLHPNTHQFCDILGEMFNFRVAMPDFFRGKPWDHNKMKPEDRPALMEWVGSVGNWDNIKVDLEKVKERLISDGSVNFGIVGFCWGAKMAVLATRDGSFAAASLIHPSALVTEDAEFAEAPILLIPTKDEPDFTEFMNILRKKPFGDKCQHHRFEDMFHGFAGARGDYTNAQNVKRATEAIQLTGDFFNSHVHSN</sequence>
<dbReference type="InterPro" id="IPR029058">
    <property type="entry name" value="AB_hydrolase_fold"/>
</dbReference>
<accession>A0ABR2X0R8</accession>
<evidence type="ECO:0000313" key="3">
    <source>
        <dbReference type="Proteomes" id="UP001479436"/>
    </source>
</evidence>
<reference evidence="2 3" key="1">
    <citation type="submission" date="2023-04" db="EMBL/GenBank/DDBJ databases">
        <title>Genome of Basidiobolus ranarum AG-B5.</title>
        <authorList>
            <person name="Stajich J.E."/>
            <person name="Carter-House D."/>
            <person name="Gryganskyi A."/>
        </authorList>
    </citation>
    <scope>NUCLEOTIDE SEQUENCE [LARGE SCALE GENOMIC DNA]</scope>
    <source>
        <strain evidence="2 3">AG-B5</strain>
    </source>
</reference>
<dbReference type="SUPFAM" id="SSF53474">
    <property type="entry name" value="alpha/beta-Hydrolases"/>
    <property type="match status" value="1"/>
</dbReference>
<evidence type="ECO:0000313" key="2">
    <source>
        <dbReference type="EMBL" id="KAK9767359.1"/>
    </source>
</evidence>
<dbReference type="PANTHER" id="PTHR47668">
    <property type="entry name" value="DIENELACTONE HYDROLASE FAMILY PROTEIN (AFU_ORTHOLOGUE AFUA_6G01940)"/>
    <property type="match status" value="1"/>
</dbReference>
<dbReference type="InterPro" id="IPR002925">
    <property type="entry name" value="Dienelactn_hydro"/>
</dbReference>
<dbReference type="Gene3D" id="3.40.50.1820">
    <property type="entry name" value="alpha/beta hydrolase"/>
    <property type="match status" value="1"/>
</dbReference>
<organism evidence="2 3">
    <name type="scientific">Basidiobolus ranarum</name>
    <dbReference type="NCBI Taxonomy" id="34480"/>
    <lineage>
        <taxon>Eukaryota</taxon>
        <taxon>Fungi</taxon>
        <taxon>Fungi incertae sedis</taxon>
        <taxon>Zoopagomycota</taxon>
        <taxon>Entomophthoromycotina</taxon>
        <taxon>Basidiobolomycetes</taxon>
        <taxon>Basidiobolales</taxon>
        <taxon>Basidiobolaceae</taxon>
        <taxon>Basidiobolus</taxon>
    </lineage>
</organism>
<keyword evidence="3" id="KW-1185">Reference proteome</keyword>
<comment type="caution">
    <text evidence="2">The sequence shown here is derived from an EMBL/GenBank/DDBJ whole genome shotgun (WGS) entry which is preliminary data.</text>
</comment>
<dbReference type="PANTHER" id="PTHR47668:SF1">
    <property type="entry name" value="DIENELACTONE HYDROLASE DOMAIN-CONTAINING PROTEIN-RELATED"/>
    <property type="match status" value="1"/>
</dbReference>
<gene>
    <name evidence="2" type="ORF">K7432_002898</name>
</gene>
<dbReference type="Pfam" id="PF01738">
    <property type="entry name" value="DLH"/>
    <property type="match status" value="1"/>
</dbReference>